<feature type="region of interest" description="Disordered" evidence="1">
    <location>
        <begin position="241"/>
        <end position="272"/>
    </location>
</feature>
<feature type="region of interest" description="Disordered" evidence="1">
    <location>
        <begin position="1"/>
        <end position="120"/>
    </location>
</feature>
<feature type="compositionally biased region" description="Low complexity" evidence="1">
    <location>
        <begin position="95"/>
        <end position="118"/>
    </location>
</feature>
<proteinExistence type="predicted"/>
<feature type="compositionally biased region" description="Pro residues" evidence="1">
    <location>
        <begin position="83"/>
        <end position="94"/>
    </location>
</feature>
<sequence>MDDITSAPGPRPPLPPDSPRPQPPPALDTTLPPRPPSPSASFASTESAPQQPGSPTTSIPSSPKQRRRPLSVLSIDTSVTSPRTPPLPASPPLPSDASPDSSPTGSSASEASSSFDPPWFEASPLSPVPVHSGTISSPLSPSRAYSTTSGVGLGLGLASGAARGHLHQGWFATASPASPIAVAGVMTSPVDAWRAEEETWFSTATPYSPVNITSPRLANPDHPPWFTTATPLSPVTIPGTVEPVHDEDEWSGDPAKGHRLGPASASVGSDAGKAAESDTWFATASRTAPVHVQIPSSPTQHAYNTYLLLIHEMNRRAPWFNIRGSRYNDVGNGGCRFRGAIAEAGGHVAVRHRPVGASAGRKTIGDQIFVPGGAASPPRSG</sequence>
<feature type="compositionally biased region" description="Pro residues" evidence="1">
    <location>
        <begin position="9"/>
        <end position="38"/>
    </location>
</feature>
<dbReference type="AlphaFoldDB" id="A0A4P9VYY5"/>
<evidence type="ECO:0000256" key="1">
    <source>
        <dbReference type="SAM" id="MobiDB-lite"/>
    </source>
</evidence>
<name>A0A4P9VYY5_9FUNG</name>
<reference evidence="3" key="1">
    <citation type="journal article" date="2018" name="Nat. Microbiol.">
        <title>Leveraging single-cell genomics to expand the fungal tree of life.</title>
        <authorList>
            <person name="Ahrendt S.R."/>
            <person name="Quandt C.A."/>
            <person name="Ciobanu D."/>
            <person name="Clum A."/>
            <person name="Salamov A."/>
            <person name="Andreopoulos B."/>
            <person name="Cheng J.F."/>
            <person name="Woyke T."/>
            <person name="Pelin A."/>
            <person name="Henrissat B."/>
            <person name="Reynolds N.K."/>
            <person name="Benny G.L."/>
            <person name="Smith M.E."/>
            <person name="James T.Y."/>
            <person name="Grigoriev I.V."/>
        </authorList>
    </citation>
    <scope>NUCLEOTIDE SEQUENCE [LARGE SCALE GENOMIC DNA]</scope>
</reference>
<gene>
    <name evidence="2" type="ORF">BDK51DRAFT_50906</name>
</gene>
<dbReference type="EMBL" id="ML001111">
    <property type="protein sequence ID" value="RKO83548.1"/>
    <property type="molecule type" value="Genomic_DNA"/>
</dbReference>
<feature type="region of interest" description="Disordered" evidence="1">
    <location>
        <begin position="130"/>
        <end position="149"/>
    </location>
</feature>
<organism evidence="2 3">
    <name type="scientific">Blyttiomyces helicus</name>
    <dbReference type="NCBI Taxonomy" id="388810"/>
    <lineage>
        <taxon>Eukaryota</taxon>
        <taxon>Fungi</taxon>
        <taxon>Fungi incertae sedis</taxon>
        <taxon>Chytridiomycota</taxon>
        <taxon>Chytridiomycota incertae sedis</taxon>
        <taxon>Chytridiomycetes</taxon>
        <taxon>Chytridiomycetes incertae sedis</taxon>
        <taxon>Blyttiomyces</taxon>
    </lineage>
</organism>
<accession>A0A4P9VYY5</accession>
<protein>
    <submittedName>
        <fullName evidence="2">Uncharacterized protein</fullName>
    </submittedName>
</protein>
<evidence type="ECO:0000313" key="3">
    <source>
        <dbReference type="Proteomes" id="UP000269721"/>
    </source>
</evidence>
<evidence type="ECO:0000313" key="2">
    <source>
        <dbReference type="EMBL" id="RKO83548.1"/>
    </source>
</evidence>
<dbReference type="Proteomes" id="UP000269721">
    <property type="component" value="Unassembled WGS sequence"/>
</dbReference>
<feature type="compositionally biased region" description="Low complexity" evidence="1">
    <location>
        <begin position="39"/>
        <end position="63"/>
    </location>
</feature>
<feature type="compositionally biased region" description="Polar residues" evidence="1">
    <location>
        <begin position="133"/>
        <end position="145"/>
    </location>
</feature>
<keyword evidence="3" id="KW-1185">Reference proteome</keyword>